<dbReference type="GO" id="GO:0048039">
    <property type="term" value="F:ubiquinone binding"/>
    <property type="evidence" value="ECO:0007669"/>
    <property type="project" value="TreeGrafter"/>
</dbReference>
<evidence type="ECO:0000313" key="20">
    <source>
        <dbReference type="EMBL" id="BAJ08121.1"/>
    </source>
</evidence>
<accession>D6RS31</accession>
<comment type="function">
    <text evidence="1">Core subunit of the mitochondrial membrane respiratory chain NADH dehydrogenase (Complex I) that is believed to belong to the minimal assembly required for catalysis. Complex I functions in the transfer of electrons from NADH to the respiratory chain. The immediate electron acceptor for the enzyme is believed to be ubiquinone.</text>
</comment>
<feature type="transmembrane region" description="Helical" evidence="17">
    <location>
        <begin position="61"/>
        <end position="81"/>
    </location>
</feature>
<dbReference type="Pfam" id="PF01059">
    <property type="entry name" value="Oxidored_q5_N"/>
    <property type="match status" value="1"/>
</dbReference>
<evidence type="ECO:0000256" key="6">
    <source>
        <dbReference type="ARBA" id="ARBA00022448"/>
    </source>
</evidence>
<keyword evidence="7 17" id="KW-0679">Respiratory chain</keyword>
<feature type="transmembrane region" description="Helical" evidence="17">
    <location>
        <begin position="93"/>
        <end position="110"/>
    </location>
</feature>
<dbReference type="InterPro" id="IPR010227">
    <property type="entry name" value="NADH_Q_OxRdtase_chainM/4"/>
</dbReference>
<comment type="subcellular location">
    <subcellularLocation>
        <location evidence="2 17">Mitochondrion membrane</location>
        <topology evidence="2 17">Multi-pass membrane protein</topology>
    </subcellularLocation>
</comment>
<feature type="domain" description="NADH:quinone oxidoreductase/Mrp antiporter transmembrane" evidence="18">
    <location>
        <begin position="112"/>
        <end position="396"/>
    </location>
</feature>
<dbReference type="PRINTS" id="PR01437">
    <property type="entry name" value="NUOXDRDTASE4"/>
</dbReference>
<keyword evidence="10 17" id="KW-0249">Electron transport</keyword>
<dbReference type="GO" id="GO:0003954">
    <property type="term" value="F:NADH dehydrogenase activity"/>
    <property type="evidence" value="ECO:0007669"/>
    <property type="project" value="TreeGrafter"/>
</dbReference>
<dbReference type="AlphaFoldDB" id="D6RS31"/>
<keyword evidence="14 17" id="KW-0496">Mitochondrion</keyword>
<comment type="function">
    <text evidence="17">Core subunit of the mitochondrial membrane respiratory chain NADH dehydrogenase (Complex I) which catalyzes electron transfer from NADH through the respiratory chain, using ubiquinone as an electron acceptor. Essential for the catalytic activity and assembly of complex I.</text>
</comment>
<feature type="transmembrane region" description="Helical" evidence="17">
    <location>
        <begin position="279"/>
        <end position="298"/>
    </location>
</feature>
<evidence type="ECO:0000256" key="1">
    <source>
        <dbReference type="ARBA" id="ARBA00003257"/>
    </source>
</evidence>
<feature type="transmembrane region" description="Helical" evidence="17">
    <location>
        <begin position="304"/>
        <end position="325"/>
    </location>
</feature>
<evidence type="ECO:0000256" key="5">
    <source>
        <dbReference type="ARBA" id="ARBA00021006"/>
    </source>
</evidence>
<evidence type="ECO:0000256" key="12">
    <source>
        <dbReference type="ARBA" id="ARBA00023027"/>
    </source>
</evidence>
<keyword evidence="8 17" id="KW-0812">Transmembrane</keyword>
<evidence type="ECO:0000256" key="3">
    <source>
        <dbReference type="ARBA" id="ARBA00009025"/>
    </source>
</evidence>
<dbReference type="InterPro" id="IPR001750">
    <property type="entry name" value="ND/Mrp_TM"/>
</dbReference>
<dbReference type="InterPro" id="IPR003918">
    <property type="entry name" value="NADH_UbQ_OxRdtase"/>
</dbReference>
<keyword evidence="6 17" id="KW-0813">Transport</keyword>
<keyword evidence="9" id="KW-1278">Translocase</keyword>
<evidence type="ECO:0000256" key="13">
    <source>
        <dbReference type="ARBA" id="ARBA00023075"/>
    </source>
</evidence>
<feature type="transmembrane region" description="Helical" evidence="17">
    <location>
        <begin position="252"/>
        <end position="272"/>
    </location>
</feature>
<geneLocation type="mitochondrion" evidence="20"/>
<dbReference type="GO" id="GO:0008137">
    <property type="term" value="F:NADH dehydrogenase (ubiquinone) activity"/>
    <property type="evidence" value="ECO:0007669"/>
    <property type="project" value="UniProtKB-UniRule"/>
</dbReference>
<feature type="transmembrane region" description="Helical" evidence="17">
    <location>
        <begin position="21"/>
        <end position="41"/>
    </location>
</feature>
<feature type="transmembrane region" description="Helical" evidence="17">
    <location>
        <begin position="346"/>
        <end position="368"/>
    </location>
</feature>
<feature type="transmembrane region" description="Helical" evidence="17">
    <location>
        <begin position="388"/>
        <end position="407"/>
    </location>
</feature>
<gene>
    <name evidence="20" type="primary">ND4</name>
</gene>
<reference evidence="20" key="1">
    <citation type="journal article" date="2010" name="BMC Evol. Biol.">
        <title>Mitochondrial genomes of acrodont lizards: timing of gene rearrangements and phylogenetic and biogeographic implications.</title>
        <authorList>
            <person name="Okajima Y."/>
            <person name="Kumazawa Y."/>
        </authorList>
    </citation>
    <scope>NUCLEOTIDE SEQUENCE</scope>
</reference>
<feature type="transmembrane region" description="Helical" evidence="17">
    <location>
        <begin position="149"/>
        <end position="170"/>
    </location>
</feature>
<dbReference type="Pfam" id="PF00361">
    <property type="entry name" value="Proton_antipo_M"/>
    <property type="match status" value="1"/>
</dbReference>
<dbReference type="NCBIfam" id="TIGR01972">
    <property type="entry name" value="NDH_I_M"/>
    <property type="match status" value="1"/>
</dbReference>
<dbReference type="GO" id="GO:0031966">
    <property type="term" value="C:mitochondrial membrane"/>
    <property type="evidence" value="ECO:0007669"/>
    <property type="project" value="UniProtKB-SubCell"/>
</dbReference>
<evidence type="ECO:0000256" key="17">
    <source>
        <dbReference type="RuleBase" id="RU003297"/>
    </source>
</evidence>
<dbReference type="GO" id="GO:0015990">
    <property type="term" value="P:electron transport coupled proton transport"/>
    <property type="evidence" value="ECO:0007669"/>
    <property type="project" value="TreeGrafter"/>
</dbReference>
<evidence type="ECO:0000256" key="10">
    <source>
        <dbReference type="ARBA" id="ARBA00022982"/>
    </source>
</evidence>
<evidence type="ECO:0000256" key="2">
    <source>
        <dbReference type="ARBA" id="ARBA00004225"/>
    </source>
</evidence>
<keyword evidence="11 17" id="KW-1133">Transmembrane helix</keyword>
<dbReference type="EMBL" id="AB474918">
    <property type="protein sequence ID" value="BAJ08121.1"/>
    <property type="molecule type" value="Genomic_DNA"/>
</dbReference>
<evidence type="ECO:0000256" key="15">
    <source>
        <dbReference type="ARBA" id="ARBA00023136"/>
    </source>
</evidence>
<dbReference type="PANTHER" id="PTHR43507">
    <property type="entry name" value="NADH-UBIQUINONE OXIDOREDUCTASE CHAIN 4"/>
    <property type="match status" value="1"/>
</dbReference>
<dbReference type="EC" id="7.1.1.2" evidence="4 17"/>
<evidence type="ECO:0000256" key="16">
    <source>
        <dbReference type="ARBA" id="ARBA00049551"/>
    </source>
</evidence>
<evidence type="ECO:0000256" key="11">
    <source>
        <dbReference type="ARBA" id="ARBA00022989"/>
    </source>
</evidence>
<keyword evidence="12 17" id="KW-0520">NAD</keyword>
<evidence type="ECO:0000256" key="7">
    <source>
        <dbReference type="ARBA" id="ARBA00022660"/>
    </source>
</evidence>
<feature type="transmembrane region" description="Helical" evidence="17">
    <location>
        <begin position="219"/>
        <end position="240"/>
    </location>
</feature>
<feature type="transmembrane region" description="Helical" evidence="17">
    <location>
        <begin position="116"/>
        <end position="137"/>
    </location>
</feature>
<keyword evidence="15 17" id="KW-0472">Membrane</keyword>
<protein>
    <recommendedName>
        <fullName evidence="5 17">NADH-ubiquinone oxidoreductase chain 4</fullName>
        <ecNumber evidence="4 17">7.1.1.2</ecNumber>
    </recommendedName>
</protein>
<proteinExistence type="inferred from homology"/>
<dbReference type="GO" id="GO:0042773">
    <property type="term" value="P:ATP synthesis coupled electron transport"/>
    <property type="evidence" value="ECO:0007669"/>
    <property type="project" value="InterPro"/>
</dbReference>
<evidence type="ECO:0000256" key="8">
    <source>
        <dbReference type="ARBA" id="ARBA00022692"/>
    </source>
</evidence>
<feature type="domain" description="NADH:ubiquinone oxidoreductase chain 4 N-terminal" evidence="19">
    <location>
        <begin position="1"/>
        <end position="109"/>
    </location>
</feature>
<evidence type="ECO:0000259" key="19">
    <source>
        <dbReference type="Pfam" id="PF01059"/>
    </source>
</evidence>
<comment type="similarity">
    <text evidence="3 17">Belongs to the complex I subunit 4 family.</text>
</comment>
<dbReference type="InterPro" id="IPR000260">
    <property type="entry name" value="NADH4_N"/>
</dbReference>
<dbReference type="PANTHER" id="PTHR43507:SF20">
    <property type="entry name" value="NADH-UBIQUINONE OXIDOREDUCTASE CHAIN 4"/>
    <property type="match status" value="1"/>
</dbReference>
<sequence>MLKIIIPTLMLAPMTLKLKKNMLFPSLVISSTILGMMSLQWLKIPLALNKYTSPHMTIDQISSPLITLSCWLLPMTILASQNHMKHTTETQKQMLLLCLITLQLFLIITLSATNLLLFFIMFEATLIPTMMIITRWGNQKERLLAGMYFMFYTLISSMPLLVALLLINHQNNSLNTLLMHFNITSEPNNILWLSCTMAFMVKMPLYGLHLWLPKAHVEAPIAGSMVLAAILLKLGGYGLLRTSPILLSTQTLYYPFIILALWGMIMASLICLQQPDLKSLIAYSSVSHMGLVITATMIQTPASLSGAMMLMMAHGITSSMLFCLANTMYERTNTRTMTMMQGAQTLIPLMTTFWLLANLTNMAFPPSVNLMGEIMIITTAFSWSTPTLILSASAATITAIYSIHMFTTAQQGKMHKDTTFPPAQTREYLLLTLHLMPTALLMLNPQTISLT</sequence>
<feature type="transmembrane region" description="Helical" evidence="17">
    <location>
        <begin position="190"/>
        <end position="212"/>
    </location>
</feature>
<name>D6RS31_9SAUR</name>
<comment type="catalytic activity">
    <reaction evidence="16 17">
        <text>a ubiquinone + NADH + 5 H(+)(in) = a ubiquinol + NAD(+) + 4 H(+)(out)</text>
        <dbReference type="Rhea" id="RHEA:29091"/>
        <dbReference type="Rhea" id="RHEA-COMP:9565"/>
        <dbReference type="Rhea" id="RHEA-COMP:9566"/>
        <dbReference type="ChEBI" id="CHEBI:15378"/>
        <dbReference type="ChEBI" id="CHEBI:16389"/>
        <dbReference type="ChEBI" id="CHEBI:17976"/>
        <dbReference type="ChEBI" id="CHEBI:57540"/>
        <dbReference type="ChEBI" id="CHEBI:57945"/>
        <dbReference type="EC" id="7.1.1.2"/>
    </reaction>
</comment>
<evidence type="ECO:0000259" key="18">
    <source>
        <dbReference type="Pfam" id="PF00361"/>
    </source>
</evidence>
<evidence type="ECO:0000256" key="14">
    <source>
        <dbReference type="ARBA" id="ARBA00023128"/>
    </source>
</evidence>
<evidence type="ECO:0000256" key="4">
    <source>
        <dbReference type="ARBA" id="ARBA00012944"/>
    </source>
</evidence>
<keyword evidence="13 17" id="KW-0830">Ubiquinone</keyword>
<organism evidence="20">
    <name type="scientific">Rieppeleon kerstenii</name>
    <dbReference type="NCBI Taxonomy" id="338557"/>
    <lineage>
        <taxon>Eukaryota</taxon>
        <taxon>Metazoa</taxon>
        <taxon>Chordata</taxon>
        <taxon>Craniata</taxon>
        <taxon>Vertebrata</taxon>
        <taxon>Euteleostomi</taxon>
        <taxon>Lepidosauria</taxon>
        <taxon>Squamata</taxon>
        <taxon>Bifurcata</taxon>
        <taxon>Unidentata</taxon>
        <taxon>Episquamata</taxon>
        <taxon>Toxicofera</taxon>
        <taxon>Iguania</taxon>
        <taxon>Acrodonta</taxon>
        <taxon>Chamaeleonidae</taxon>
        <taxon>Rieppeleon</taxon>
    </lineage>
</organism>
<evidence type="ECO:0000256" key="9">
    <source>
        <dbReference type="ARBA" id="ARBA00022967"/>
    </source>
</evidence>